<protein>
    <submittedName>
        <fullName evidence="1">Uncharacterized protein</fullName>
    </submittedName>
</protein>
<name>F3L309_9GAMM</name>
<evidence type="ECO:0000313" key="1">
    <source>
        <dbReference type="EMBL" id="EGG29304.1"/>
    </source>
</evidence>
<proteinExistence type="predicted"/>
<reference evidence="1 2" key="1">
    <citation type="journal article" date="2011" name="J. Bacteriol.">
        <title>Genome sequence of strain IMCC3088, a proteorhodopsin-containing marine bacterium belonging to the OM60/NOR5 clade.</title>
        <authorList>
            <person name="Jang Y."/>
            <person name="Oh H.M."/>
            <person name="Kang I."/>
            <person name="Lee K."/>
            <person name="Yang S.J."/>
            <person name="Cho J.C."/>
        </authorList>
    </citation>
    <scope>NUCLEOTIDE SEQUENCE [LARGE SCALE GENOMIC DNA]</scope>
    <source>
        <strain evidence="1 2">IMCC3088</strain>
    </source>
</reference>
<comment type="caution">
    <text evidence="1">The sequence shown here is derived from an EMBL/GenBank/DDBJ whole genome shotgun (WGS) entry which is preliminary data.</text>
</comment>
<evidence type="ECO:0000313" key="2">
    <source>
        <dbReference type="Proteomes" id="UP000005615"/>
    </source>
</evidence>
<dbReference type="EMBL" id="AEIG01000057">
    <property type="protein sequence ID" value="EGG29304.1"/>
    <property type="molecule type" value="Genomic_DNA"/>
</dbReference>
<dbReference type="Proteomes" id="UP000005615">
    <property type="component" value="Unassembled WGS sequence"/>
</dbReference>
<dbReference type="RefSeq" id="WP_009576173.1">
    <property type="nucleotide sequence ID" value="NZ_AEIG01000057.1"/>
</dbReference>
<accession>F3L309</accession>
<gene>
    <name evidence="1" type="ORF">IMCC3088_1933</name>
</gene>
<dbReference type="STRING" id="2518989.IMCC3088_1933"/>
<organism evidence="1 2">
    <name type="scientific">Aequoribacter fuscus</name>
    <dbReference type="NCBI Taxonomy" id="2518989"/>
    <lineage>
        <taxon>Bacteria</taxon>
        <taxon>Pseudomonadati</taxon>
        <taxon>Pseudomonadota</taxon>
        <taxon>Gammaproteobacteria</taxon>
        <taxon>Cellvibrionales</taxon>
        <taxon>Halieaceae</taxon>
        <taxon>Aequoribacter</taxon>
    </lineage>
</organism>
<dbReference type="AlphaFoldDB" id="F3L309"/>
<keyword evidence="2" id="KW-1185">Reference proteome</keyword>
<sequence>MSNPDPNRGAVSWQLTELLAANKRAKSFSSATLADLSETDGGFEKIAWQQFSDLDSIAPLAPAAATVDNISLELGLASDEEIVPAVPSGVEQNKSSQVLEFESEEDAEIFSDSEIDEGQELEDEKQLSVDSDLESTSFLAGLAEGRRLEAEERSLQAENLHGCESVLEDIRAKLEAMPPLWSQLGELTSLVAETLVREKLSIDDSLLSRFYKSVIEEACIKEQVPVVVELNGQVEEWFAQSGLTLDFNDRVTIKVDPSLSIGDIRISFDEVVVEKMLTADAALLSQRISEIVADGH</sequence>
<dbReference type="OrthoDB" id="5724877at2"/>